<organism evidence="2 3">
    <name type="scientific">Luteimonas rhizosphaericola</name>
    <dbReference type="NCBI Taxonomy" id="3042024"/>
    <lineage>
        <taxon>Bacteria</taxon>
        <taxon>Pseudomonadati</taxon>
        <taxon>Pseudomonadota</taxon>
        <taxon>Gammaproteobacteria</taxon>
        <taxon>Lysobacterales</taxon>
        <taxon>Lysobacteraceae</taxon>
        <taxon>Luteimonas</taxon>
    </lineage>
</organism>
<dbReference type="Proteomes" id="UP001156831">
    <property type="component" value="Unassembled WGS sequence"/>
</dbReference>
<comment type="caution">
    <text evidence="2">The sequence shown here is derived from an EMBL/GenBank/DDBJ whole genome shotgun (WGS) entry which is preliminary data.</text>
</comment>
<keyword evidence="1" id="KW-0472">Membrane</keyword>
<proteinExistence type="predicted"/>
<dbReference type="EMBL" id="JARXRN010000016">
    <property type="protein sequence ID" value="MDH5829269.1"/>
    <property type="molecule type" value="Genomic_DNA"/>
</dbReference>
<protein>
    <submittedName>
        <fullName evidence="2">Uncharacterized protein</fullName>
    </submittedName>
</protein>
<evidence type="ECO:0000313" key="3">
    <source>
        <dbReference type="Proteomes" id="UP001156831"/>
    </source>
</evidence>
<reference evidence="2 3" key="1">
    <citation type="submission" date="2023-04" db="EMBL/GenBank/DDBJ databases">
        <title>Luteimonas sp. M1R5S18.</title>
        <authorList>
            <person name="Sun J.-Q."/>
        </authorList>
    </citation>
    <scope>NUCLEOTIDE SEQUENCE [LARGE SCALE GENOMIC DNA]</scope>
    <source>
        <strain evidence="2 3">M1R5S18</strain>
    </source>
</reference>
<name>A0ABT6JF10_9GAMM</name>
<accession>A0ABT6JF10</accession>
<keyword evidence="3" id="KW-1185">Reference proteome</keyword>
<gene>
    <name evidence="2" type="ORF">QFW80_01875</name>
</gene>
<keyword evidence="1" id="KW-1133">Transmembrane helix</keyword>
<dbReference type="RefSeq" id="WP_280599341.1">
    <property type="nucleotide sequence ID" value="NZ_JARXRN010000016.1"/>
</dbReference>
<evidence type="ECO:0000256" key="1">
    <source>
        <dbReference type="SAM" id="Phobius"/>
    </source>
</evidence>
<feature type="transmembrane region" description="Helical" evidence="1">
    <location>
        <begin position="73"/>
        <end position="93"/>
    </location>
</feature>
<keyword evidence="1" id="KW-0812">Transmembrane</keyword>
<sequence length="96" mass="11135">MEGLLAFFILMTAFFWLLHLLIRFRLFSRLSDVPPASRLLAETSVFDAYDFLSIKIHRIRGGMPAEHRRLIRCFAYSEWLAWLGGLLMLATSVSSR</sequence>
<evidence type="ECO:0000313" key="2">
    <source>
        <dbReference type="EMBL" id="MDH5829269.1"/>
    </source>
</evidence>
<feature type="transmembrane region" description="Helical" evidence="1">
    <location>
        <begin position="6"/>
        <end position="22"/>
    </location>
</feature>